<reference evidence="2" key="2">
    <citation type="submission" date="2021-03" db="UniProtKB">
        <authorList>
            <consortium name="EnsemblPlants"/>
        </authorList>
    </citation>
    <scope>IDENTIFICATION</scope>
</reference>
<dbReference type="Proteomes" id="UP000596660">
    <property type="component" value="Unplaced"/>
</dbReference>
<sequence length="181" mass="20772">MDISDSNSSKILNDVMNRRLKNRERQRRYRERKRLQGNARNGHVTDQSSQMQIVSLPDANGPDRNGNVEQVVTRVHCRRDWKKDARRVHVAIPEAMFNGLLPNGQSLATENNTPHAPWGMRESEQALKSEDSSESYPRLTFIGSQTCNITPHSPFLALEIAHFCVYRSKLHVSKKHKRCQG</sequence>
<dbReference type="Gramene" id="AUR62018715-RA">
    <property type="protein sequence ID" value="AUR62018715-RA:cds"/>
    <property type="gene ID" value="AUR62018715"/>
</dbReference>
<evidence type="ECO:0000313" key="3">
    <source>
        <dbReference type="Proteomes" id="UP000596660"/>
    </source>
</evidence>
<dbReference type="EnsemblPlants" id="AUR62018715-RA">
    <property type="protein sequence ID" value="AUR62018715-RA:cds"/>
    <property type="gene ID" value="AUR62018715"/>
</dbReference>
<reference evidence="2" key="1">
    <citation type="journal article" date="2017" name="Nature">
        <title>The genome of Chenopodium quinoa.</title>
        <authorList>
            <person name="Jarvis D.E."/>
            <person name="Ho Y.S."/>
            <person name="Lightfoot D.J."/>
            <person name="Schmoeckel S.M."/>
            <person name="Li B."/>
            <person name="Borm T.J.A."/>
            <person name="Ohyanagi H."/>
            <person name="Mineta K."/>
            <person name="Michell C.T."/>
            <person name="Saber N."/>
            <person name="Kharbatia N.M."/>
            <person name="Rupper R.R."/>
            <person name="Sharp A.R."/>
            <person name="Dally N."/>
            <person name="Boughton B.A."/>
            <person name="Woo Y.H."/>
            <person name="Gao G."/>
            <person name="Schijlen E.G.W.M."/>
            <person name="Guo X."/>
            <person name="Momin A.A."/>
            <person name="Negrao S."/>
            <person name="Al-Babili S."/>
            <person name="Gehring C."/>
            <person name="Roessner U."/>
            <person name="Jung C."/>
            <person name="Murphy K."/>
            <person name="Arold S.T."/>
            <person name="Gojobori T."/>
            <person name="van der Linden C.G."/>
            <person name="van Loo E.N."/>
            <person name="Jellen E.N."/>
            <person name="Maughan P.J."/>
            <person name="Tester M."/>
        </authorList>
    </citation>
    <scope>NUCLEOTIDE SEQUENCE [LARGE SCALE GENOMIC DNA]</scope>
    <source>
        <strain evidence="2">cv. PI 614886</strain>
    </source>
</reference>
<feature type="compositionally biased region" description="Basic residues" evidence="1">
    <location>
        <begin position="19"/>
        <end position="35"/>
    </location>
</feature>
<evidence type="ECO:0000256" key="1">
    <source>
        <dbReference type="SAM" id="MobiDB-lite"/>
    </source>
</evidence>
<dbReference type="AlphaFoldDB" id="A0A803LU21"/>
<evidence type="ECO:0000313" key="2">
    <source>
        <dbReference type="EnsemblPlants" id="AUR62018715-RA:cds"/>
    </source>
</evidence>
<keyword evidence="3" id="KW-1185">Reference proteome</keyword>
<accession>A0A803LU21</accession>
<proteinExistence type="predicted"/>
<evidence type="ECO:0008006" key="4">
    <source>
        <dbReference type="Google" id="ProtNLM"/>
    </source>
</evidence>
<organism evidence="2 3">
    <name type="scientific">Chenopodium quinoa</name>
    <name type="common">Quinoa</name>
    <dbReference type="NCBI Taxonomy" id="63459"/>
    <lineage>
        <taxon>Eukaryota</taxon>
        <taxon>Viridiplantae</taxon>
        <taxon>Streptophyta</taxon>
        <taxon>Embryophyta</taxon>
        <taxon>Tracheophyta</taxon>
        <taxon>Spermatophyta</taxon>
        <taxon>Magnoliopsida</taxon>
        <taxon>eudicotyledons</taxon>
        <taxon>Gunneridae</taxon>
        <taxon>Pentapetalae</taxon>
        <taxon>Caryophyllales</taxon>
        <taxon>Chenopodiaceae</taxon>
        <taxon>Chenopodioideae</taxon>
        <taxon>Atripliceae</taxon>
        <taxon>Chenopodium</taxon>
    </lineage>
</organism>
<protein>
    <recommendedName>
        <fullName evidence="4">BZIP domain-containing protein</fullName>
    </recommendedName>
</protein>
<name>A0A803LU21_CHEQI</name>
<feature type="region of interest" description="Disordered" evidence="1">
    <location>
        <begin position="19"/>
        <end position="49"/>
    </location>
</feature>